<gene>
    <name evidence="3" type="ORF">Scinn_64180</name>
</gene>
<evidence type="ECO:0008006" key="5">
    <source>
        <dbReference type="Google" id="ProtNLM"/>
    </source>
</evidence>
<proteinExistence type="predicted"/>
<feature type="transmembrane region" description="Helical" evidence="2">
    <location>
        <begin position="76"/>
        <end position="96"/>
    </location>
</feature>
<keyword evidence="2" id="KW-0472">Membrane</keyword>
<evidence type="ECO:0000256" key="2">
    <source>
        <dbReference type="SAM" id="Phobius"/>
    </source>
</evidence>
<keyword evidence="4" id="KW-1185">Reference proteome</keyword>
<sequence>MAAGGGPERAGPERSPERAGSEGAGPGRTGPGRDPEPVLEPVREPVLEPVMEEASYDAYEAPGDAPEKTRGDYTGAVYGSLLAASVVVGAGTLGSFPRLQLILLLLGTGVVFWAAHVFARHFGARLAGQLSWTVIRRVSREERPIIEAAVPPALAVAISPLFDLGPQGIVWLALLVALAGQVGWATVAAQRAGASRRLMVVAGVVNLLLGLLIVLLKVGIQH</sequence>
<accession>A0ABQ3NW02</accession>
<evidence type="ECO:0000313" key="3">
    <source>
        <dbReference type="EMBL" id="GHI16955.1"/>
    </source>
</evidence>
<evidence type="ECO:0000313" key="4">
    <source>
        <dbReference type="Proteomes" id="UP000660554"/>
    </source>
</evidence>
<dbReference type="EMBL" id="BNDV01000016">
    <property type="protein sequence ID" value="GHI16955.1"/>
    <property type="molecule type" value="Genomic_DNA"/>
</dbReference>
<feature type="transmembrane region" description="Helical" evidence="2">
    <location>
        <begin position="102"/>
        <end position="123"/>
    </location>
</feature>
<keyword evidence="2" id="KW-0812">Transmembrane</keyword>
<feature type="transmembrane region" description="Helical" evidence="2">
    <location>
        <begin position="199"/>
        <end position="220"/>
    </location>
</feature>
<reference evidence="4" key="1">
    <citation type="submission" date="2020-09" db="EMBL/GenBank/DDBJ databases">
        <title>Whole genome shotgun sequence of Streptomyces cinnamonensis NBRC 15873.</title>
        <authorList>
            <person name="Komaki H."/>
            <person name="Tamura T."/>
        </authorList>
    </citation>
    <scope>NUCLEOTIDE SEQUENCE [LARGE SCALE GENOMIC DNA]</scope>
    <source>
        <strain evidence="4">NBRC 15873</strain>
    </source>
</reference>
<feature type="region of interest" description="Disordered" evidence="1">
    <location>
        <begin position="1"/>
        <end position="44"/>
    </location>
</feature>
<comment type="caution">
    <text evidence="3">The sequence shown here is derived from an EMBL/GenBank/DDBJ whole genome shotgun (WGS) entry which is preliminary data.</text>
</comment>
<feature type="compositionally biased region" description="Basic and acidic residues" evidence="1">
    <location>
        <begin position="31"/>
        <end position="44"/>
    </location>
</feature>
<feature type="transmembrane region" description="Helical" evidence="2">
    <location>
        <begin position="168"/>
        <end position="187"/>
    </location>
</feature>
<name>A0ABQ3NW02_STRVG</name>
<evidence type="ECO:0000256" key="1">
    <source>
        <dbReference type="SAM" id="MobiDB-lite"/>
    </source>
</evidence>
<protein>
    <recommendedName>
        <fullName evidence="5">Integral membrane protein</fullName>
    </recommendedName>
</protein>
<keyword evidence="2" id="KW-1133">Transmembrane helix</keyword>
<dbReference type="Proteomes" id="UP000660554">
    <property type="component" value="Unassembled WGS sequence"/>
</dbReference>
<feature type="compositionally biased region" description="Basic and acidic residues" evidence="1">
    <location>
        <begin position="10"/>
        <end position="20"/>
    </location>
</feature>
<organism evidence="3 4">
    <name type="scientific">Streptomyces virginiae</name>
    <name type="common">Streptomyces cinnamonensis</name>
    <dbReference type="NCBI Taxonomy" id="1961"/>
    <lineage>
        <taxon>Bacteria</taxon>
        <taxon>Bacillati</taxon>
        <taxon>Actinomycetota</taxon>
        <taxon>Actinomycetes</taxon>
        <taxon>Kitasatosporales</taxon>
        <taxon>Streptomycetaceae</taxon>
        <taxon>Streptomyces</taxon>
    </lineage>
</organism>